<protein>
    <submittedName>
        <fullName evidence="1">Uncharacterized protein</fullName>
    </submittedName>
</protein>
<dbReference type="AlphaFoldDB" id="A0A1S6J3I6"/>
<organism evidence="1 2">
    <name type="scientific">Streptomyces pactum</name>
    <dbReference type="NCBI Taxonomy" id="68249"/>
    <lineage>
        <taxon>Bacteria</taxon>
        <taxon>Bacillati</taxon>
        <taxon>Actinomycetota</taxon>
        <taxon>Actinomycetes</taxon>
        <taxon>Kitasatosporales</taxon>
        <taxon>Streptomycetaceae</taxon>
        <taxon>Streptomyces</taxon>
    </lineage>
</organism>
<name>A0A1S6J3I6_9ACTN</name>
<dbReference type="Proteomes" id="UP000189443">
    <property type="component" value="Chromosome"/>
</dbReference>
<evidence type="ECO:0000313" key="1">
    <source>
        <dbReference type="EMBL" id="AQS66301.1"/>
    </source>
</evidence>
<dbReference type="OrthoDB" id="4336682at2"/>
<reference evidence="1 2" key="1">
    <citation type="submission" date="2017-02" db="EMBL/GenBank/DDBJ databases">
        <title>Streptomyces pactum ACT12 Genome sequencing and assembly.</title>
        <authorList>
            <person name="Xue Q."/>
            <person name="Yan X."/>
            <person name="Jia L."/>
            <person name="Yan H."/>
        </authorList>
    </citation>
    <scope>NUCLEOTIDE SEQUENCE [LARGE SCALE GENOMIC DNA]</scope>
    <source>
        <strain evidence="1 2">ACT12</strain>
    </source>
</reference>
<proteinExistence type="predicted"/>
<dbReference type="KEGG" id="spac:B1H29_04605"/>
<evidence type="ECO:0000313" key="2">
    <source>
        <dbReference type="Proteomes" id="UP000189443"/>
    </source>
</evidence>
<accession>A0A1S6J3I6</accession>
<gene>
    <name evidence="1" type="ORF">B1H29_04605</name>
</gene>
<keyword evidence="2" id="KW-1185">Reference proteome</keyword>
<dbReference type="RefSeq" id="WP_055420983.1">
    <property type="nucleotide sequence ID" value="NZ_CP019724.1"/>
</dbReference>
<dbReference type="EMBL" id="CP019724">
    <property type="protein sequence ID" value="AQS66301.1"/>
    <property type="molecule type" value="Genomic_DNA"/>
</dbReference>
<sequence>MTTSRVELHIRRLELDAATAPSRAALCAAVEAEVAARLGLGPAYRDRAGADGTGPGRAGRCSVPADAALTALGRQVALAVLRELGVHEAARPRPRAGEHRP</sequence>